<dbReference type="Pfam" id="PF08448">
    <property type="entry name" value="PAS_4"/>
    <property type="match status" value="3"/>
</dbReference>
<dbReference type="CDD" id="cd00130">
    <property type="entry name" value="PAS"/>
    <property type="match status" value="2"/>
</dbReference>
<accession>A0ABU7TU98</accession>
<feature type="domain" description="PAC" evidence="8">
    <location>
        <begin position="277"/>
        <end position="330"/>
    </location>
</feature>
<dbReference type="InterPro" id="IPR003661">
    <property type="entry name" value="HisK_dim/P_dom"/>
</dbReference>
<sequence length="962" mass="104729">MSADEAAELRQRNRALAEEVERLRAALVATGAATDPVTGALTGTPDAAADETAFGRAFWRAPARIAASLPDPDPARLDDSEFRHLADHLPILCWLARSDGYLFWYNRRWLDYCGTTQEAMAGWGWQTVHDPAELPRVTAVWAASIATGEPFEMVFPLRGADGVFRPFLTRIIPLRDASGRVVRWFGVNAEIGAQAQAEAALRGSEARLRRAQEAGGVGVFSVDIASDKVHATPNFFRLYGLPEVDRLPVDAVTGLVSPEDLGLIARQADRAAGRAARDVAYRIRRADTGAERWIARRGEFERDGEGRAVRFVGAVRDITDHKEAERRAEANERELRLVTDALPVLIAFIGRDYVYRFANAAYEDWFFRPASEIVGRDVRDLLTPANAEVRRASMARALAGETVLFETPWPHADGRHRDAEIRYLPRRDADGAVDGFHVFVQDITDRKRVEAALVSEVTQRTRERDRLWETTNDLMGTAGLDGFLKSVNPAWARMLGWTEAELLGRPFAHLIDPDDHAEAAATVGRLAAGETVTGFVDRILTRDGDRRIVMWTAVPEPGAGLFYVVGRDLTEQRRAEEQLLQAQKMEAIGQLTGGIAHDFNNLLTGIIGSLDLMQTRIRQGRSDAVERYARAATASANRAAALTHRLLAFARRQPLAPQPTAANPLITGMEDLLRRTLGERVQLALITAPDLWLTLCDPHQLENAVLNLAINARDAMPEGGRLVIETGNTHLDAVDARLQAGAKAGPYVSVSVSDTGTGMSPEVAARAFDPFFTTKPLGQGTGLGLSMIYGFAQQSEGHVRIDSGLGRGTTVTLHLPRHHGLASPESAASGLGALHRAARGDTVLVVEDEPVVRDLIVEVLTDLGYAALQAADARAGLDRLRAPGRIDLLISDVGLPGGLSGREMVEAARPHRPDLKVLFITGYAENATFGTGALEPGTRMITKPFSVEALAARVRAMIAGLD</sequence>
<name>A0ABU7TU98_9HYPH</name>
<comment type="catalytic activity">
    <reaction evidence="1">
        <text>ATP + protein L-histidine = ADP + protein N-phospho-L-histidine.</text>
        <dbReference type="EC" id="2.7.13.3"/>
    </reaction>
</comment>
<feature type="domain" description="PAC" evidence="8">
    <location>
        <begin position="149"/>
        <end position="203"/>
    </location>
</feature>
<dbReference type="Pfam" id="PF08447">
    <property type="entry name" value="PAS_3"/>
    <property type="match status" value="1"/>
</dbReference>
<protein>
    <recommendedName>
        <fullName evidence="2">histidine kinase</fullName>
        <ecNumber evidence="2">2.7.13.3</ecNumber>
    </recommendedName>
</protein>
<feature type="domain" description="PAC" evidence="8">
    <location>
        <begin position="398"/>
        <end position="455"/>
    </location>
</feature>
<dbReference type="InterPro" id="IPR013655">
    <property type="entry name" value="PAS_fold_3"/>
</dbReference>
<reference evidence="9 10" key="1">
    <citation type="journal article" date="2012" name="Genet. Mol. Biol.">
        <title>Analysis of 16S rRNA and mxaF genes revealing insights into Methylobacterium niche-specific plant association.</title>
        <authorList>
            <person name="Dourado M.N."/>
            <person name="Andreote F.D."/>
            <person name="Dini-Andreote F."/>
            <person name="Conti R."/>
            <person name="Araujo J.M."/>
            <person name="Araujo W.L."/>
        </authorList>
    </citation>
    <scope>NUCLEOTIDE SEQUENCE [LARGE SCALE GENOMIC DNA]</scope>
    <source>
        <strain evidence="9 10">TC3-10</strain>
    </source>
</reference>
<evidence type="ECO:0000256" key="1">
    <source>
        <dbReference type="ARBA" id="ARBA00000085"/>
    </source>
</evidence>
<dbReference type="InterPro" id="IPR003594">
    <property type="entry name" value="HATPase_dom"/>
</dbReference>
<feature type="domain" description="PAS" evidence="7">
    <location>
        <begin position="204"/>
        <end position="275"/>
    </location>
</feature>
<feature type="domain" description="PAS" evidence="7">
    <location>
        <begin position="460"/>
        <end position="530"/>
    </location>
</feature>
<dbReference type="Pfam" id="PF00072">
    <property type="entry name" value="Response_reg"/>
    <property type="match status" value="1"/>
</dbReference>
<dbReference type="PROSITE" id="PS50113">
    <property type="entry name" value="PAC"/>
    <property type="match status" value="3"/>
</dbReference>
<dbReference type="InterPro" id="IPR005467">
    <property type="entry name" value="His_kinase_dom"/>
</dbReference>
<dbReference type="SUPFAM" id="SSF55785">
    <property type="entry name" value="PYP-like sensor domain (PAS domain)"/>
    <property type="match status" value="4"/>
</dbReference>
<evidence type="ECO:0000313" key="10">
    <source>
        <dbReference type="Proteomes" id="UP001355206"/>
    </source>
</evidence>
<dbReference type="Gene3D" id="3.30.565.10">
    <property type="entry name" value="Histidine kinase-like ATPase, C-terminal domain"/>
    <property type="match status" value="1"/>
</dbReference>
<evidence type="ECO:0000256" key="4">
    <source>
        <dbReference type="PROSITE-ProRule" id="PRU00169"/>
    </source>
</evidence>
<dbReference type="PROSITE" id="PS50112">
    <property type="entry name" value="PAS"/>
    <property type="match status" value="3"/>
</dbReference>
<dbReference type="InterPro" id="IPR036890">
    <property type="entry name" value="HATPase_C_sf"/>
</dbReference>
<feature type="domain" description="PAS" evidence="7">
    <location>
        <begin position="331"/>
        <end position="401"/>
    </location>
</feature>
<dbReference type="RefSeq" id="WP_331303444.1">
    <property type="nucleotide sequence ID" value="NZ_MLCA01000011.1"/>
</dbReference>
<keyword evidence="9" id="KW-0808">Transferase</keyword>
<keyword evidence="3 4" id="KW-0597">Phosphoprotein</keyword>
<organism evidence="9 10">
    <name type="scientific">Methylobacterium oryzae</name>
    <dbReference type="NCBI Taxonomy" id="334852"/>
    <lineage>
        <taxon>Bacteria</taxon>
        <taxon>Pseudomonadati</taxon>
        <taxon>Pseudomonadota</taxon>
        <taxon>Alphaproteobacteria</taxon>
        <taxon>Hyphomicrobiales</taxon>
        <taxon>Methylobacteriaceae</taxon>
        <taxon>Methylobacterium</taxon>
    </lineage>
</organism>
<dbReference type="PROSITE" id="PS50109">
    <property type="entry name" value="HIS_KIN"/>
    <property type="match status" value="1"/>
</dbReference>
<evidence type="ECO:0000259" key="8">
    <source>
        <dbReference type="PROSITE" id="PS50113"/>
    </source>
</evidence>
<dbReference type="PANTHER" id="PTHR43065:SF42">
    <property type="entry name" value="TWO-COMPONENT SENSOR PPRA"/>
    <property type="match status" value="1"/>
</dbReference>
<dbReference type="PANTHER" id="PTHR43065">
    <property type="entry name" value="SENSOR HISTIDINE KINASE"/>
    <property type="match status" value="1"/>
</dbReference>
<dbReference type="SMART" id="SM00086">
    <property type="entry name" value="PAC"/>
    <property type="match status" value="4"/>
</dbReference>
<dbReference type="InterPro" id="IPR036097">
    <property type="entry name" value="HisK_dim/P_sf"/>
</dbReference>
<dbReference type="PROSITE" id="PS50110">
    <property type="entry name" value="RESPONSE_REGULATORY"/>
    <property type="match status" value="1"/>
</dbReference>
<evidence type="ECO:0000259" key="5">
    <source>
        <dbReference type="PROSITE" id="PS50109"/>
    </source>
</evidence>
<dbReference type="EMBL" id="MLCA01000011">
    <property type="protein sequence ID" value="MEE7493188.1"/>
    <property type="molecule type" value="Genomic_DNA"/>
</dbReference>
<dbReference type="PRINTS" id="PR00344">
    <property type="entry name" value="BCTRLSENSOR"/>
</dbReference>
<dbReference type="SUPFAM" id="SSF55874">
    <property type="entry name" value="ATPase domain of HSP90 chaperone/DNA topoisomerase II/histidine kinase"/>
    <property type="match status" value="1"/>
</dbReference>
<dbReference type="SMART" id="SM00388">
    <property type="entry name" value="HisKA"/>
    <property type="match status" value="1"/>
</dbReference>
<dbReference type="EC" id="2.7.13.3" evidence="2"/>
<evidence type="ECO:0000259" key="6">
    <source>
        <dbReference type="PROSITE" id="PS50110"/>
    </source>
</evidence>
<dbReference type="SMART" id="SM00387">
    <property type="entry name" value="HATPase_c"/>
    <property type="match status" value="1"/>
</dbReference>
<dbReference type="InterPro" id="IPR001610">
    <property type="entry name" value="PAC"/>
</dbReference>
<proteinExistence type="predicted"/>
<dbReference type="Proteomes" id="UP001355206">
    <property type="component" value="Unassembled WGS sequence"/>
</dbReference>
<evidence type="ECO:0000256" key="2">
    <source>
        <dbReference type="ARBA" id="ARBA00012438"/>
    </source>
</evidence>
<dbReference type="InterPro" id="IPR001789">
    <property type="entry name" value="Sig_transdc_resp-reg_receiver"/>
</dbReference>
<keyword evidence="9" id="KW-0418">Kinase</keyword>
<dbReference type="NCBIfam" id="TIGR00229">
    <property type="entry name" value="sensory_box"/>
    <property type="match status" value="4"/>
</dbReference>
<dbReference type="Gene3D" id="1.10.287.130">
    <property type="match status" value="1"/>
</dbReference>
<dbReference type="SUPFAM" id="SSF47384">
    <property type="entry name" value="Homodimeric domain of signal transducing histidine kinase"/>
    <property type="match status" value="1"/>
</dbReference>
<gene>
    <name evidence="9" type="ORF">MOTC310_23105</name>
</gene>
<dbReference type="InterPro" id="IPR000700">
    <property type="entry name" value="PAS-assoc_C"/>
</dbReference>
<dbReference type="Gene3D" id="2.10.70.100">
    <property type="match status" value="1"/>
</dbReference>
<dbReference type="InterPro" id="IPR000014">
    <property type="entry name" value="PAS"/>
</dbReference>
<dbReference type="InterPro" id="IPR035965">
    <property type="entry name" value="PAS-like_dom_sf"/>
</dbReference>
<dbReference type="SUPFAM" id="SSF52172">
    <property type="entry name" value="CheY-like"/>
    <property type="match status" value="1"/>
</dbReference>
<dbReference type="GO" id="GO:0016301">
    <property type="term" value="F:kinase activity"/>
    <property type="evidence" value="ECO:0007669"/>
    <property type="project" value="UniProtKB-KW"/>
</dbReference>
<dbReference type="InterPro" id="IPR013656">
    <property type="entry name" value="PAS_4"/>
</dbReference>
<dbReference type="Gene3D" id="3.40.50.2300">
    <property type="match status" value="1"/>
</dbReference>
<dbReference type="Pfam" id="PF00512">
    <property type="entry name" value="HisKA"/>
    <property type="match status" value="1"/>
</dbReference>
<dbReference type="Pfam" id="PF02518">
    <property type="entry name" value="HATPase_c"/>
    <property type="match status" value="1"/>
</dbReference>
<dbReference type="InterPro" id="IPR011006">
    <property type="entry name" value="CheY-like_superfamily"/>
</dbReference>
<evidence type="ECO:0000259" key="7">
    <source>
        <dbReference type="PROSITE" id="PS50112"/>
    </source>
</evidence>
<dbReference type="InterPro" id="IPR004358">
    <property type="entry name" value="Sig_transdc_His_kin-like_C"/>
</dbReference>
<dbReference type="SMART" id="SM00448">
    <property type="entry name" value="REC"/>
    <property type="match status" value="1"/>
</dbReference>
<dbReference type="CDD" id="cd00082">
    <property type="entry name" value="HisKA"/>
    <property type="match status" value="1"/>
</dbReference>
<feature type="domain" description="Response regulatory" evidence="6">
    <location>
        <begin position="842"/>
        <end position="958"/>
    </location>
</feature>
<comment type="caution">
    <text evidence="9">The sequence shown here is derived from an EMBL/GenBank/DDBJ whole genome shotgun (WGS) entry which is preliminary data.</text>
</comment>
<dbReference type="SMART" id="SM00091">
    <property type="entry name" value="PAS"/>
    <property type="match status" value="4"/>
</dbReference>
<dbReference type="Gene3D" id="3.30.450.20">
    <property type="entry name" value="PAS domain"/>
    <property type="match status" value="4"/>
</dbReference>
<evidence type="ECO:0000256" key="3">
    <source>
        <dbReference type="ARBA" id="ARBA00022553"/>
    </source>
</evidence>
<feature type="modified residue" description="4-aspartylphosphate" evidence="4">
    <location>
        <position position="892"/>
    </location>
</feature>
<keyword evidence="10" id="KW-1185">Reference proteome</keyword>
<evidence type="ECO:0000313" key="9">
    <source>
        <dbReference type="EMBL" id="MEE7493188.1"/>
    </source>
</evidence>
<feature type="domain" description="Histidine kinase" evidence="5">
    <location>
        <begin position="594"/>
        <end position="819"/>
    </location>
</feature>